<keyword evidence="4" id="KW-0411">Iron-sulfur</keyword>
<evidence type="ECO:0000256" key="6">
    <source>
        <dbReference type="ARBA" id="ARBA00034078"/>
    </source>
</evidence>
<dbReference type="InterPro" id="IPR036922">
    <property type="entry name" value="Rieske_2Fe-2S_sf"/>
</dbReference>
<dbReference type="PRINTS" id="PR00162">
    <property type="entry name" value="RIESKE"/>
</dbReference>
<evidence type="ECO:0000256" key="4">
    <source>
        <dbReference type="ARBA" id="ARBA00023014"/>
    </source>
</evidence>
<comment type="cofactor">
    <cofactor evidence="6">
        <name>[2Fe-2S] cluster</name>
        <dbReference type="ChEBI" id="CHEBI:190135"/>
    </cofactor>
</comment>
<evidence type="ECO:0000259" key="7">
    <source>
        <dbReference type="PROSITE" id="PS51296"/>
    </source>
</evidence>
<evidence type="ECO:0000256" key="2">
    <source>
        <dbReference type="ARBA" id="ARBA00022723"/>
    </source>
</evidence>
<reference evidence="8" key="1">
    <citation type="journal article" date="2015" name="Nature">
        <title>Complex archaea that bridge the gap between prokaryotes and eukaryotes.</title>
        <authorList>
            <person name="Spang A."/>
            <person name="Saw J.H."/>
            <person name="Jorgensen S.L."/>
            <person name="Zaremba-Niedzwiedzka K."/>
            <person name="Martijn J."/>
            <person name="Lind A.E."/>
            <person name="van Eijk R."/>
            <person name="Schleper C."/>
            <person name="Guy L."/>
            <person name="Ettema T.J."/>
        </authorList>
    </citation>
    <scope>NUCLEOTIDE SEQUENCE</scope>
</reference>
<feature type="domain" description="Rieske" evidence="7">
    <location>
        <begin position="98"/>
        <end position="174"/>
    </location>
</feature>
<gene>
    <name evidence="8" type="ORF">LCGC14_2291920</name>
</gene>
<dbReference type="GO" id="GO:0016020">
    <property type="term" value="C:membrane"/>
    <property type="evidence" value="ECO:0007669"/>
    <property type="project" value="InterPro"/>
</dbReference>
<dbReference type="PANTHER" id="PTHR10134">
    <property type="entry name" value="CYTOCHROME B-C1 COMPLEX SUBUNIT RIESKE, MITOCHONDRIAL"/>
    <property type="match status" value="1"/>
</dbReference>
<keyword evidence="1" id="KW-0001">2Fe-2S</keyword>
<dbReference type="GO" id="GO:0051537">
    <property type="term" value="F:2 iron, 2 sulfur cluster binding"/>
    <property type="evidence" value="ECO:0007669"/>
    <property type="project" value="UniProtKB-KW"/>
</dbReference>
<dbReference type="Gene3D" id="2.102.10.10">
    <property type="entry name" value="Rieske [2Fe-2S] iron-sulphur domain"/>
    <property type="match status" value="1"/>
</dbReference>
<evidence type="ECO:0000256" key="1">
    <source>
        <dbReference type="ARBA" id="ARBA00022714"/>
    </source>
</evidence>
<keyword evidence="2" id="KW-0479">Metal-binding</keyword>
<dbReference type="InterPro" id="IPR005805">
    <property type="entry name" value="Rieske_Fe-S_prot_C"/>
</dbReference>
<dbReference type="PROSITE" id="PS51296">
    <property type="entry name" value="RIESKE"/>
    <property type="match status" value="1"/>
</dbReference>
<dbReference type="AlphaFoldDB" id="A0A0F9F3K1"/>
<accession>A0A0F9F3K1</accession>
<dbReference type="SUPFAM" id="SSF50022">
    <property type="entry name" value="ISP domain"/>
    <property type="match status" value="1"/>
</dbReference>
<evidence type="ECO:0000256" key="3">
    <source>
        <dbReference type="ARBA" id="ARBA00023004"/>
    </source>
</evidence>
<dbReference type="NCBIfam" id="TIGR01409">
    <property type="entry name" value="TAT_signal_seq"/>
    <property type="match status" value="1"/>
</dbReference>
<proteinExistence type="predicted"/>
<evidence type="ECO:0000313" key="8">
    <source>
        <dbReference type="EMBL" id="KKL51795.1"/>
    </source>
</evidence>
<comment type="caution">
    <text evidence="8">The sequence shown here is derived from an EMBL/GenBank/DDBJ whole genome shotgun (WGS) entry which is preliminary data.</text>
</comment>
<keyword evidence="5" id="KW-1015">Disulfide bond</keyword>
<protein>
    <recommendedName>
        <fullName evidence="7">Rieske domain-containing protein</fullName>
    </recommendedName>
</protein>
<dbReference type="Pfam" id="PF00355">
    <property type="entry name" value="Rieske"/>
    <property type="match status" value="1"/>
</dbReference>
<dbReference type="EMBL" id="LAZR01032125">
    <property type="protein sequence ID" value="KKL51795.1"/>
    <property type="molecule type" value="Genomic_DNA"/>
</dbReference>
<dbReference type="InterPro" id="IPR014349">
    <property type="entry name" value="Rieske_Fe-S_prot"/>
</dbReference>
<sequence>MYLIRYNHIFVLFKNVQLIKAKMVKKDGLGRRDFLKLMAVAGTGLAFAPFVPFGNFMPNPNQATLEKVPLILPSTKAQAIMNEVPINSFEVITYPSTGDPALDAEAFRKWQFIRLPKELGGDKNDVSALRVFSNICLHLWCLWEYKPEGQIGACPCHGTMYDPTNGKAIKGPASVQAAPSNVLPKLDLEIDTDGLLWILPPKFDVNENGVIGYGRFL</sequence>
<evidence type="ECO:0000256" key="5">
    <source>
        <dbReference type="ARBA" id="ARBA00023157"/>
    </source>
</evidence>
<dbReference type="CDD" id="cd03467">
    <property type="entry name" value="Rieske"/>
    <property type="match status" value="1"/>
</dbReference>
<organism evidence="8">
    <name type="scientific">marine sediment metagenome</name>
    <dbReference type="NCBI Taxonomy" id="412755"/>
    <lineage>
        <taxon>unclassified sequences</taxon>
        <taxon>metagenomes</taxon>
        <taxon>ecological metagenomes</taxon>
    </lineage>
</organism>
<name>A0A0F9F3K1_9ZZZZ</name>
<dbReference type="InterPro" id="IPR017941">
    <property type="entry name" value="Rieske_2Fe-2S"/>
</dbReference>
<dbReference type="InterPro" id="IPR019546">
    <property type="entry name" value="TAT_signal_bac_arc"/>
</dbReference>
<dbReference type="GO" id="GO:0046872">
    <property type="term" value="F:metal ion binding"/>
    <property type="evidence" value="ECO:0007669"/>
    <property type="project" value="UniProtKB-KW"/>
</dbReference>
<keyword evidence="3" id="KW-0408">Iron</keyword>